<keyword evidence="4" id="KW-0408">Iron</keyword>
<dbReference type="InterPro" id="IPR023867">
    <property type="entry name" value="Sulphatase_maturase_rSAM"/>
</dbReference>
<proteinExistence type="inferred from homology"/>
<evidence type="ECO:0000256" key="1">
    <source>
        <dbReference type="ARBA" id="ARBA00001966"/>
    </source>
</evidence>
<dbReference type="STRING" id="1481914.JCM19241_3435"/>
<dbReference type="PANTHER" id="PTHR43273:SF3">
    <property type="entry name" value="ANAEROBIC SULFATASE-MATURATING ENZYME HOMOLOG ASLB-RELATED"/>
    <property type="match status" value="1"/>
</dbReference>
<reference evidence="7 8" key="2">
    <citation type="submission" date="2015-01" db="EMBL/GenBank/DDBJ databases">
        <authorList>
            <consortium name="NBRP consortium"/>
            <person name="Sawabe T."/>
            <person name="Meirelles P."/>
            <person name="Feng G."/>
            <person name="Sayaka M."/>
            <person name="Hattori M."/>
            <person name="Ohkuma M."/>
        </authorList>
    </citation>
    <scope>NUCLEOTIDE SEQUENCE [LARGE SCALE GENOMIC DNA]</scope>
    <source>
        <strain evidence="8">JCM 19241</strain>
    </source>
</reference>
<dbReference type="InterPro" id="IPR013785">
    <property type="entry name" value="Aldolase_TIM"/>
</dbReference>
<reference evidence="7 8" key="1">
    <citation type="submission" date="2015-01" db="EMBL/GenBank/DDBJ databases">
        <title>Vibrio sp. C94 JCM 19241 whole genome shotgun sequence.</title>
        <authorList>
            <person name="Sawabe T."/>
            <person name="Meirelles P."/>
            <person name="Feng G."/>
            <person name="Sayaka M."/>
            <person name="Hattori M."/>
            <person name="Ohkuma M."/>
        </authorList>
    </citation>
    <scope>NUCLEOTIDE SEQUENCE [LARGE SCALE GENOMIC DNA]</scope>
    <source>
        <strain evidence="8">JCM 19241</strain>
    </source>
</reference>
<dbReference type="GO" id="GO:0046872">
    <property type="term" value="F:metal ion binding"/>
    <property type="evidence" value="ECO:0007669"/>
    <property type="project" value="UniProtKB-KW"/>
</dbReference>
<dbReference type="InterPro" id="IPR007197">
    <property type="entry name" value="rSAM"/>
</dbReference>
<protein>
    <submittedName>
        <fullName evidence="7">Putative arylsulfatase regulatory protein</fullName>
    </submittedName>
</protein>
<keyword evidence="3" id="KW-0479">Metal-binding</keyword>
<dbReference type="AlphaFoldDB" id="A0A0B8QK64"/>
<dbReference type="GO" id="GO:0016491">
    <property type="term" value="F:oxidoreductase activity"/>
    <property type="evidence" value="ECO:0007669"/>
    <property type="project" value="InterPro"/>
</dbReference>
<sequence length="60" mass="7293">MCNIDCSYCYYLGKQQLLDYDKREEKRMSFDLLEEYIKQYIEGQNTPEIVFTWHGGEPLF</sequence>
<dbReference type="EMBL" id="BBSC01000004">
    <property type="protein sequence ID" value="GAM75523.1"/>
    <property type="molecule type" value="Genomic_DNA"/>
</dbReference>
<gene>
    <name evidence="7" type="ORF">JCM19241_3435</name>
</gene>
<comment type="caution">
    <text evidence="7">The sequence shown here is derived from an EMBL/GenBank/DDBJ whole genome shotgun (WGS) entry which is preliminary data.</text>
</comment>
<dbReference type="InterPro" id="IPR058240">
    <property type="entry name" value="rSAM_sf"/>
</dbReference>
<dbReference type="Gene3D" id="3.20.20.70">
    <property type="entry name" value="Aldolase class I"/>
    <property type="match status" value="1"/>
</dbReference>
<name>A0A0B8QK64_9VIBR</name>
<evidence type="ECO:0000256" key="6">
    <source>
        <dbReference type="ARBA" id="ARBA00023601"/>
    </source>
</evidence>
<evidence type="ECO:0000256" key="5">
    <source>
        <dbReference type="ARBA" id="ARBA00023014"/>
    </source>
</evidence>
<dbReference type="SUPFAM" id="SSF102114">
    <property type="entry name" value="Radical SAM enzymes"/>
    <property type="match status" value="1"/>
</dbReference>
<dbReference type="SFLD" id="SFLDS00029">
    <property type="entry name" value="Radical_SAM"/>
    <property type="match status" value="1"/>
</dbReference>
<keyword evidence="5" id="KW-0411">Iron-sulfur</keyword>
<accession>A0A0B8QK64</accession>
<evidence type="ECO:0000256" key="4">
    <source>
        <dbReference type="ARBA" id="ARBA00023004"/>
    </source>
</evidence>
<keyword evidence="2" id="KW-0949">S-adenosyl-L-methionine</keyword>
<evidence type="ECO:0000256" key="3">
    <source>
        <dbReference type="ARBA" id="ARBA00022723"/>
    </source>
</evidence>
<evidence type="ECO:0000313" key="8">
    <source>
        <dbReference type="Proteomes" id="UP000031666"/>
    </source>
</evidence>
<dbReference type="Proteomes" id="UP000031666">
    <property type="component" value="Unassembled WGS sequence"/>
</dbReference>
<evidence type="ECO:0000256" key="2">
    <source>
        <dbReference type="ARBA" id="ARBA00022691"/>
    </source>
</evidence>
<comment type="similarity">
    <text evidence="6">Belongs to the radical SAM superfamily. Anaerobic sulfatase-maturating enzyme family.</text>
</comment>
<dbReference type="GO" id="GO:0051536">
    <property type="term" value="F:iron-sulfur cluster binding"/>
    <property type="evidence" value="ECO:0007669"/>
    <property type="project" value="UniProtKB-KW"/>
</dbReference>
<organism evidence="7 8">
    <name type="scientific">Vibrio ishigakensis</name>
    <dbReference type="NCBI Taxonomy" id="1481914"/>
    <lineage>
        <taxon>Bacteria</taxon>
        <taxon>Pseudomonadati</taxon>
        <taxon>Pseudomonadota</taxon>
        <taxon>Gammaproteobacteria</taxon>
        <taxon>Vibrionales</taxon>
        <taxon>Vibrionaceae</taxon>
        <taxon>Vibrio</taxon>
    </lineage>
</organism>
<comment type="cofactor">
    <cofactor evidence="1">
        <name>[4Fe-4S] cluster</name>
        <dbReference type="ChEBI" id="CHEBI:49883"/>
    </cofactor>
</comment>
<dbReference type="PANTHER" id="PTHR43273">
    <property type="entry name" value="ANAEROBIC SULFATASE-MATURATING ENZYME HOMOLOG ASLB-RELATED"/>
    <property type="match status" value="1"/>
</dbReference>
<evidence type="ECO:0000313" key="7">
    <source>
        <dbReference type="EMBL" id="GAM75523.1"/>
    </source>
</evidence>